<sequence length="182" mass="21550">MQKQMNRLMKSSYNFSPVLHNRVILYVFFVVALFELIYFLTINDYYSFSTLILIGLLTSYFNKNMTVILFIALVFTHILKYGRGSYIEGMEDKEEDGTKEKKKDTSDNMTEQLSKMKDHSEKINKLSVKDEKSEDLIDSLQEMKDTRKKIIENVENMQPLLQKFESFKDKFQNYKETLANKN</sequence>
<keyword evidence="2" id="KW-0812">Transmembrane</keyword>
<proteinExistence type="predicted"/>
<evidence type="ECO:0000256" key="1">
    <source>
        <dbReference type="SAM" id="MobiDB-lite"/>
    </source>
</evidence>
<keyword evidence="2" id="KW-0472">Membrane</keyword>
<feature type="transmembrane region" description="Helical" evidence="2">
    <location>
        <begin position="48"/>
        <end position="75"/>
    </location>
</feature>
<protein>
    <submittedName>
        <fullName evidence="3">Uncharacterized protein</fullName>
    </submittedName>
</protein>
<feature type="transmembrane region" description="Helical" evidence="2">
    <location>
        <begin position="23"/>
        <end position="42"/>
    </location>
</feature>
<name>A0A6C0JJZ1_9ZZZZ</name>
<organism evidence="3">
    <name type="scientific">viral metagenome</name>
    <dbReference type="NCBI Taxonomy" id="1070528"/>
    <lineage>
        <taxon>unclassified sequences</taxon>
        <taxon>metagenomes</taxon>
        <taxon>organismal metagenomes</taxon>
    </lineage>
</organism>
<feature type="region of interest" description="Disordered" evidence="1">
    <location>
        <begin position="91"/>
        <end position="121"/>
    </location>
</feature>
<dbReference type="AlphaFoldDB" id="A0A6C0JJZ1"/>
<evidence type="ECO:0000313" key="3">
    <source>
        <dbReference type="EMBL" id="QHU03964.1"/>
    </source>
</evidence>
<feature type="compositionally biased region" description="Basic and acidic residues" evidence="1">
    <location>
        <begin position="96"/>
        <end position="106"/>
    </location>
</feature>
<accession>A0A6C0JJZ1</accession>
<reference evidence="3" key="1">
    <citation type="journal article" date="2020" name="Nature">
        <title>Giant virus diversity and host interactions through global metagenomics.</title>
        <authorList>
            <person name="Schulz F."/>
            <person name="Roux S."/>
            <person name="Paez-Espino D."/>
            <person name="Jungbluth S."/>
            <person name="Walsh D.A."/>
            <person name="Denef V.J."/>
            <person name="McMahon K.D."/>
            <person name="Konstantinidis K.T."/>
            <person name="Eloe-Fadrosh E.A."/>
            <person name="Kyrpides N.C."/>
            <person name="Woyke T."/>
        </authorList>
    </citation>
    <scope>NUCLEOTIDE SEQUENCE</scope>
    <source>
        <strain evidence="3">GVMAG-M-3300027708-20</strain>
    </source>
</reference>
<evidence type="ECO:0000256" key="2">
    <source>
        <dbReference type="SAM" id="Phobius"/>
    </source>
</evidence>
<dbReference type="EMBL" id="MN740389">
    <property type="protein sequence ID" value="QHU03964.1"/>
    <property type="molecule type" value="Genomic_DNA"/>
</dbReference>
<keyword evidence="2" id="KW-1133">Transmembrane helix</keyword>